<gene>
    <name evidence="1" type="ORF">APAL1065_LOCUS20343</name>
</gene>
<sequence length="143" mass="16353">MKVTSLLTRLRQDPEQAATSLLELIADLQELDIIEELRFPMTDDSLDTMHQVFDVCAKGIERTCQDLEPWSLDTENLEGIRVRVGEGQFFMLRKSLHDPIISLQLEALDRDQAQTLIVDPLMALLESDEPIKSSLDLDILRNF</sequence>
<dbReference type="AlphaFoldDB" id="A0A7S2YL54"/>
<name>A0A7S2YL54_9STRA</name>
<proteinExistence type="predicted"/>
<dbReference type="InterPro" id="IPR036900">
    <property type="entry name" value="A-D-PHexomutase_C_sf"/>
</dbReference>
<accession>A0A7S2YL54</accession>
<dbReference type="GO" id="GO:0016868">
    <property type="term" value="F:intramolecular phosphotransferase activity"/>
    <property type="evidence" value="ECO:0007669"/>
    <property type="project" value="InterPro"/>
</dbReference>
<dbReference type="SUPFAM" id="SSF55957">
    <property type="entry name" value="Phosphoglucomutase, C-terminal domain"/>
    <property type="match status" value="1"/>
</dbReference>
<organism evidence="1">
    <name type="scientific">Entomoneis paludosa</name>
    <dbReference type="NCBI Taxonomy" id="265537"/>
    <lineage>
        <taxon>Eukaryota</taxon>
        <taxon>Sar</taxon>
        <taxon>Stramenopiles</taxon>
        <taxon>Ochrophyta</taxon>
        <taxon>Bacillariophyta</taxon>
        <taxon>Bacillariophyceae</taxon>
        <taxon>Bacillariophycidae</taxon>
        <taxon>Entomoneidaceae</taxon>
        <taxon>Entomoneis</taxon>
    </lineage>
</organism>
<dbReference type="EMBL" id="HBHT01030332">
    <property type="protein sequence ID" value="CAD9982024.1"/>
    <property type="molecule type" value="Transcribed_RNA"/>
</dbReference>
<reference evidence="1" key="1">
    <citation type="submission" date="2021-01" db="EMBL/GenBank/DDBJ databases">
        <authorList>
            <person name="Corre E."/>
            <person name="Pelletier E."/>
            <person name="Niang G."/>
            <person name="Scheremetjew M."/>
            <person name="Finn R."/>
            <person name="Kale V."/>
            <person name="Holt S."/>
            <person name="Cochrane G."/>
            <person name="Meng A."/>
            <person name="Brown T."/>
            <person name="Cohen L."/>
        </authorList>
    </citation>
    <scope>NUCLEOTIDE SEQUENCE</scope>
    <source>
        <strain evidence="1">CCMP125</strain>
    </source>
</reference>
<evidence type="ECO:0000313" key="1">
    <source>
        <dbReference type="EMBL" id="CAD9982024.1"/>
    </source>
</evidence>
<protein>
    <submittedName>
        <fullName evidence="1">Uncharacterized protein</fullName>
    </submittedName>
</protein>